<accession>A0A521G0H1</accession>
<organism evidence="2 3">
    <name type="scientific">Candidatus Electronema aureum</name>
    <dbReference type="NCBI Taxonomy" id="2005002"/>
    <lineage>
        <taxon>Bacteria</taxon>
        <taxon>Pseudomonadati</taxon>
        <taxon>Thermodesulfobacteriota</taxon>
        <taxon>Desulfobulbia</taxon>
        <taxon>Desulfobulbales</taxon>
        <taxon>Desulfobulbaceae</taxon>
        <taxon>Candidatus Electronema</taxon>
    </lineage>
</organism>
<proteinExistence type="predicted"/>
<gene>
    <name evidence="2" type="ORF">CDV28_12431</name>
</gene>
<comment type="caution">
    <text evidence="2">The sequence shown here is derived from an EMBL/GenBank/DDBJ whole genome shotgun (WGS) entry which is preliminary data.</text>
</comment>
<evidence type="ECO:0000313" key="3">
    <source>
        <dbReference type="Proteomes" id="UP000316238"/>
    </source>
</evidence>
<evidence type="ECO:0000256" key="1">
    <source>
        <dbReference type="SAM" id="SignalP"/>
    </source>
</evidence>
<sequence length="160" mass="17922">MGKMKTLFGMTAAVLLTMSLLFVSLPETASARKVTVADMVKIRKAAAKKRQSAKMQAMQRAVTRYKKMTARERKVFQRFVVVYGKMNAREREAIRRAIAAYNQMKYQNFCSVERVNECYPVASPNSPACVSMCRQISTETCLSSGRSKVTQIATGLICSK</sequence>
<feature type="signal peptide" evidence="1">
    <location>
        <begin position="1"/>
        <end position="29"/>
    </location>
</feature>
<keyword evidence="3" id="KW-1185">Reference proteome</keyword>
<dbReference type="EMBL" id="NQJD01000024">
    <property type="protein sequence ID" value="TAA74527.1"/>
    <property type="molecule type" value="Genomic_DNA"/>
</dbReference>
<dbReference type="AlphaFoldDB" id="A0A521G0H1"/>
<reference evidence="2" key="1">
    <citation type="submission" date="2017-07" db="EMBL/GenBank/DDBJ databases">
        <title>The cable genome - Insights into the physiology and evolution of filamentous bacteria capable of sulfide oxidation via long distance electron transfer.</title>
        <authorList>
            <person name="Thorup C."/>
            <person name="Bjerg J.T."/>
            <person name="Schreiber L."/>
            <person name="Nielsen L.P."/>
            <person name="Kjeldsen K.U."/>
            <person name="Boesen T."/>
            <person name="Boggild A."/>
            <person name="Meysman F."/>
            <person name="Geelhoed J."/>
            <person name="Schramm A."/>
        </authorList>
    </citation>
    <scope>NUCLEOTIDE SEQUENCE [LARGE SCALE GENOMIC DNA]</scope>
    <source>
        <strain evidence="2">GS</strain>
    </source>
</reference>
<dbReference type="Proteomes" id="UP000316238">
    <property type="component" value="Unassembled WGS sequence"/>
</dbReference>
<name>A0A521G0H1_9BACT</name>
<keyword evidence="1" id="KW-0732">Signal</keyword>
<evidence type="ECO:0000313" key="2">
    <source>
        <dbReference type="EMBL" id="TAA74527.1"/>
    </source>
</evidence>
<protein>
    <submittedName>
        <fullName evidence="2">Uncharacterized protein</fullName>
    </submittedName>
</protein>
<feature type="chain" id="PRO_5022079595" evidence="1">
    <location>
        <begin position="30"/>
        <end position="160"/>
    </location>
</feature>